<dbReference type="NCBIfam" id="NF041043">
    <property type="entry name" value="BPSS1780_fam"/>
    <property type="match status" value="1"/>
</dbReference>
<dbReference type="EMBL" id="CP107246">
    <property type="protein sequence ID" value="WIM05083.1"/>
    <property type="molecule type" value="Genomic_DNA"/>
</dbReference>
<reference evidence="2" key="1">
    <citation type="journal article" date="2023" name="Nat. Microbiol.">
        <title>Enrichment and characterization of a nitric oxide-reducing microbial community in a continuous bioreactor.</title>
        <authorList>
            <person name="Garrido-Amador P."/>
            <person name="Stortenbeker N."/>
            <person name="Wessels H.J.C.T."/>
            <person name="Speth D.R."/>
            <person name="Garcia-Heredia I."/>
            <person name="Kartal B."/>
        </authorList>
    </citation>
    <scope>NUCLEOTIDE SEQUENCE</scope>
    <source>
        <strain evidence="2">MAG1</strain>
    </source>
</reference>
<feature type="transmembrane region" description="Helical" evidence="1">
    <location>
        <begin position="154"/>
        <end position="185"/>
    </location>
</feature>
<dbReference type="KEGG" id="npv:OHM77_10300"/>
<dbReference type="AlphaFoldDB" id="A0AA49IXK2"/>
<organism evidence="2">
    <name type="scientific">Candidatus Nitricoxidivorans perseverans</name>
    <dbReference type="NCBI Taxonomy" id="2975601"/>
    <lineage>
        <taxon>Bacteria</taxon>
        <taxon>Pseudomonadati</taxon>
        <taxon>Pseudomonadota</taxon>
        <taxon>Betaproteobacteria</taxon>
        <taxon>Nitrosomonadales</taxon>
        <taxon>Sterolibacteriaceae</taxon>
        <taxon>Candidatus Nitricoxidivorans</taxon>
    </lineage>
</organism>
<proteinExistence type="predicted"/>
<feature type="transmembrane region" description="Helical" evidence="1">
    <location>
        <begin position="46"/>
        <end position="65"/>
    </location>
</feature>
<gene>
    <name evidence="2" type="ORF">OHM77_10300</name>
</gene>
<evidence type="ECO:0000256" key="1">
    <source>
        <dbReference type="SAM" id="Phobius"/>
    </source>
</evidence>
<feature type="transmembrane region" description="Helical" evidence="1">
    <location>
        <begin position="71"/>
        <end position="91"/>
    </location>
</feature>
<dbReference type="Proteomes" id="UP001234916">
    <property type="component" value="Chromosome"/>
</dbReference>
<keyword evidence="1" id="KW-0472">Membrane</keyword>
<sequence>MSNPFLVSEPGQASPGGFDPNGRVVDAGRPVAWLTRGWNLFMKNPGMWIAITVAVLAILVVLGMVPVVGQLAANFLILIFAAGLMLGCRSLEQGGELRFEHLFAGFRQNTGNLVMVGVLYLVGLVAIMVVTFAVTGGGALTGAMMGHGAGMAMAAGSLLVAMLFMLVLMVPLVMGVWFAPALVIFHDTAPLAAMKASFSACLRNILPFLVYSVILLILGFVAAIPFMLGFLLLVPVLVGAQYASYTDIFE</sequence>
<evidence type="ECO:0000313" key="2">
    <source>
        <dbReference type="EMBL" id="WIM05083.1"/>
    </source>
</evidence>
<feature type="transmembrane region" description="Helical" evidence="1">
    <location>
        <begin position="205"/>
        <end position="238"/>
    </location>
</feature>
<feature type="transmembrane region" description="Helical" evidence="1">
    <location>
        <begin position="112"/>
        <end position="134"/>
    </location>
</feature>
<keyword evidence="1" id="KW-1133">Transmembrane helix</keyword>
<keyword evidence="1" id="KW-0812">Transmembrane</keyword>
<dbReference type="InterPro" id="IPR047798">
    <property type="entry name" value="BPSS1780-like"/>
</dbReference>
<accession>A0AA49IXK2</accession>
<name>A0AA49IXK2_9PROT</name>
<protein>
    <submittedName>
        <fullName evidence="2">BPSS1780 family membrane protein</fullName>
    </submittedName>
</protein>